<dbReference type="EMBL" id="CP040818">
    <property type="protein sequence ID" value="QDL91904.1"/>
    <property type="molecule type" value="Genomic_DNA"/>
</dbReference>
<dbReference type="KEGG" id="ppru:FDP22_09015"/>
<dbReference type="InterPro" id="IPR018641">
    <property type="entry name" value="Trfase_1_rSAM/seldom-assoc"/>
</dbReference>
<proteinExistence type="predicted"/>
<dbReference type="InterPro" id="IPR029044">
    <property type="entry name" value="Nucleotide-diphossugar_trans"/>
</dbReference>
<dbReference type="Gene3D" id="3.90.550.10">
    <property type="entry name" value="Spore Coat Polysaccharide Biosynthesis Protein SpsA, Chain A"/>
    <property type="match status" value="1"/>
</dbReference>
<organism evidence="1 2">
    <name type="scientific">Paroceanicella profunda</name>
    <dbReference type="NCBI Taxonomy" id="2579971"/>
    <lineage>
        <taxon>Bacteria</taxon>
        <taxon>Pseudomonadati</taxon>
        <taxon>Pseudomonadota</taxon>
        <taxon>Alphaproteobacteria</taxon>
        <taxon>Rhodobacterales</taxon>
        <taxon>Paracoccaceae</taxon>
        <taxon>Paroceanicella</taxon>
    </lineage>
</organism>
<dbReference type="AlphaFoldDB" id="A0A5B8FWK2"/>
<dbReference type="PANTHER" id="PTHR36529:SF1">
    <property type="entry name" value="GLYCOSYLTRANSFERASE"/>
    <property type="match status" value="1"/>
</dbReference>
<protein>
    <submittedName>
        <fullName evidence="1">DUF2064 domain-containing protein</fullName>
    </submittedName>
</protein>
<dbReference type="SUPFAM" id="SSF53448">
    <property type="entry name" value="Nucleotide-diphospho-sugar transferases"/>
    <property type="match status" value="1"/>
</dbReference>
<evidence type="ECO:0000313" key="1">
    <source>
        <dbReference type="EMBL" id="QDL91904.1"/>
    </source>
</evidence>
<accession>A0A5B8FWK2</accession>
<name>A0A5B8FWK2_9RHOB</name>
<dbReference type="Proteomes" id="UP000305888">
    <property type="component" value="Chromosome"/>
</dbReference>
<dbReference type="PANTHER" id="PTHR36529">
    <property type="entry name" value="SLL1095 PROTEIN"/>
    <property type="match status" value="1"/>
</dbReference>
<dbReference type="Pfam" id="PF09837">
    <property type="entry name" value="DUF2064"/>
    <property type="match status" value="1"/>
</dbReference>
<gene>
    <name evidence="1" type="ORF">FDP22_09015</name>
</gene>
<sequence>MASGPGRRAGLAAGWPGTGAMARARRQTVMLLDTPAAGPPGFSTGAAPGPRLPGGLARLRDGALLRRLGNDPRWTVLAASPALRRTPCSPAGQGAALARLLRDIRPGPVLVVDPRIPGIDRRHIAEAFAALGRSDAVLGPTPGGGYWLIGLARARCPAPPALFRDVRWLSRHTLGDTLAGLQGHRVTFVSPLEEPARPCAVPEARAPRQPALRLVVT</sequence>
<keyword evidence="2" id="KW-1185">Reference proteome</keyword>
<reference evidence="1 2" key="1">
    <citation type="submission" date="2019-06" db="EMBL/GenBank/DDBJ databases">
        <title>Genome sequence of Rhodobacteraceae bacterium D4M1.</title>
        <authorList>
            <person name="Cao J."/>
        </authorList>
    </citation>
    <scope>NUCLEOTIDE SEQUENCE [LARGE SCALE GENOMIC DNA]</scope>
    <source>
        <strain evidence="1 2">D4M1</strain>
    </source>
</reference>
<evidence type="ECO:0000313" key="2">
    <source>
        <dbReference type="Proteomes" id="UP000305888"/>
    </source>
</evidence>
<dbReference type="OrthoDB" id="9798250at2"/>